<evidence type="ECO:0000313" key="2">
    <source>
        <dbReference type="EMBL" id="JAS36561.1"/>
    </source>
</evidence>
<proteinExistence type="predicted"/>
<protein>
    <submittedName>
        <fullName evidence="2">Uncharacterized protein</fullName>
    </submittedName>
</protein>
<feature type="coiled-coil region" evidence="1">
    <location>
        <begin position="82"/>
        <end position="144"/>
    </location>
</feature>
<evidence type="ECO:0000256" key="1">
    <source>
        <dbReference type="SAM" id="Coils"/>
    </source>
</evidence>
<accession>A0A1B6EFA3</accession>
<feature type="non-terminal residue" evidence="2">
    <location>
        <position position="239"/>
    </location>
</feature>
<organism evidence="2">
    <name type="scientific">Clastoptera arizonana</name>
    <name type="common">Arizona spittle bug</name>
    <dbReference type="NCBI Taxonomy" id="38151"/>
    <lineage>
        <taxon>Eukaryota</taxon>
        <taxon>Metazoa</taxon>
        <taxon>Ecdysozoa</taxon>
        <taxon>Arthropoda</taxon>
        <taxon>Hexapoda</taxon>
        <taxon>Insecta</taxon>
        <taxon>Pterygota</taxon>
        <taxon>Neoptera</taxon>
        <taxon>Paraneoptera</taxon>
        <taxon>Hemiptera</taxon>
        <taxon>Auchenorrhyncha</taxon>
        <taxon>Cercopoidea</taxon>
        <taxon>Clastopteridae</taxon>
        <taxon>Clastoptera</taxon>
    </lineage>
</organism>
<name>A0A1B6EFA3_9HEMI</name>
<keyword evidence="1" id="KW-0175">Coiled coil</keyword>
<dbReference type="EMBL" id="GEDC01000737">
    <property type="protein sequence ID" value="JAS36561.1"/>
    <property type="molecule type" value="Transcribed_RNA"/>
</dbReference>
<reference evidence="2" key="1">
    <citation type="submission" date="2015-12" db="EMBL/GenBank/DDBJ databases">
        <title>De novo transcriptome assembly of four potential Pierce s Disease insect vectors from Arizona vineyards.</title>
        <authorList>
            <person name="Tassone E.E."/>
        </authorList>
    </citation>
    <scope>NUCLEOTIDE SEQUENCE</scope>
</reference>
<sequence length="239" mass="28162">MDKYEEYEILNKELEKTTRKIMEDMHKKSLQNNYDEILEEESTCSRDTNIRDSELSGCYDRIIPQRENVRNETLIGPLRRTIEKLKDDCNKYISQISQLKEERKNLIDDRRRIIKDATKTTSEKQQLESSVSKLTLTVQQKNQEICILKKDIQNMAKRLKDIKPYSPSVLKDKKSTSYNCCHEKDCLEKPEKENTKKGRAEIASMTMTTNNYNNTLLACLKLQNKMIDNLKRQVKVQDD</sequence>
<dbReference type="AlphaFoldDB" id="A0A1B6EFA3"/>
<gene>
    <name evidence="2" type="ORF">g.1359</name>
</gene>